<keyword evidence="1" id="KW-1133">Transmembrane helix</keyword>
<accession>A0A3B0AKV7</accession>
<proteinExistence type="predicted"/>
<protein>
    <submittedName>
        <fullName evidence="2">Uncharacterized protein</fullName>
    </submittedName>
</protein>
<sequence length="66" mass="7879">MRLVKNFLFVVLNMVVELWTGFFNRTSEFYDKYTETKTRKGYVMFVSLAFVAAIGITTWMYKRVYG</sequence>
<organism evidence="2 3">
    <name type="scientific">Paenibacillus ginsengarvi</name>
    <dbReference type="NCBI Taxonomy" id="400777"/>
    <lineage>
        <taxon>Bacteria</taxon>
        <taxon>Bacillati</taxon>
        <taxon>Bacillota</taxon>
        <taxon>Bacilli</taxon>
        <taxon>Bacillales</taxon>
        <taxon>Paenibacillaceae</taxon>
        <taxon>Paenibacillus</taxon>
    </lineage>
</organism>
<dbReference type="EMBL" id="RBAH01000054">
    <property type="protein sequence ID" value="RKN61279.1"/>
    <property type="molecule type" value="Genomic_DNA"/>
</dbReference>
<comment type="caution">
    <text evidence="2">The sequence shown here is derived from an EMBL/GenBank/DDBJ whole genome shotgun (WGS) entry which is preliminary data.</text>
</comment>
<keyword evidence="1" id="KW-0812">Transmembrane</keyword>
<evidence type="ECO:0000313" key="2">
    <source>
        <dbReference type="EMBL" id="RKN61279.1"/>
    </source>
</evidence>
<feature type="transmembrane region" description="Helical" evidence="1">
    <location>
        <begin position="7"/>
        <end position="22"/>
    </location>
</feature>
<feature type="transmembrane region" description="Helical" evidence="1">
    <location>
        <begin position="42"/>
        <end position="61"/>
    </location>
</feature>
<evidence type="ECO:0000256" key="1">
    <source>
        <dbReference type="SAM" id="Phobius"/>
    </source>
</evidence>
<keyword evidence="3" id="KW-1185">Reference proteome</keyword>
<evidence type="ECO:0000313" key="3">
    <source>
        <dbReference type="Proteomes" id="UP000282311"/>
    </source>
</evidence>
<dbReference type="Proteomes" id="UP000282311">
    <property type="component" value="Unassembled WGS sequence"/>
</dbReference>
<reference evidence="2 3" key="1">
    <citation type="journal article" date="2007" name="Int. J. Syst. Evol. Microbiol.">
        <title>Paenibacillus ginsengarvi sp. nov., isolated from soil from ginseng cultivation.</title>
        <authorList>
            <person name="Yoon M.H."/>
            <person name="Ten L.N."/>
            <person name="Im W.T."/>
        </authorList>
    </citation>
    <scope>NUCLEOTIDE SEQUENCE [LARGE SCALE GENOMIC DNA]</scope>
    <source>
        <strain evidence="2 3">KCTC 13059</strain>
    </source>
</reference>
<keyword evidence="1" id="KW-0472">Membrane</keyword>
<name>A0A3B0AKV7_9BACL</name>
<gene>
    <name evidence="2" type="ORF">D7M11_35605</name>
</gene>
<dbReference type="AlphaFoldDB" id="A0A3B0AKV7"/>